<proteinExistence type="predicted"/>
<organism evidence="1 2">
    <name type="scientific">Morella rubra</name>
    <name type="common">Chinese bayberry</name>
    <dbReference type="NCBI Taxonomy" id="262757"/>
    <lineage>
        <taxon>Eukaryota</taxon>
        <taxon>Viridiplantae</taxon>
        <taxon>Streptophyta</taxon>
        <taxon>Embryophyta</taxon>
        <taxon>Tracheophyta</taxon>
        <taxon>Spermatophyta</taxon>
        <taxon>Magnoliopsida</taxon>
        <taxon>eudicotyledons</taxon>
        <taxon>Gunneridae</taxon>
        <taxon>Pentapetalae</taxon>
        <taxon>rosids</taxon>
        <taxon>fabids</taxon>
        <taxon>Fagales</taxon>
        <taxon>Myricaceae</taxon>
        <taxon>Morella</taxon>
    </lineage>
</organism>
<protein>
    <submittedName>
        <fullName evidence="1">UDP-glucose flavonoid 3-O-glucosyltransferase 7</fullName>
    </submittedName>
</protein>
<evidence type="ECO:0000313" key="2">
    <source>
        <dbReference type="Proteomes" id="UP000516437"/>
    </source>
</evidence>
<evidence type="ECO:0000313" key="1">
    <source>
        <dbReference type="EMBL" id="KAB1208503.1"/>
    </source>
</evidence>
<reference evidence="1 2" key="1">
    <citation type="journal article" date="2019" name="Plant Biotechnol. J.">
        <title>The red bayberry genome and genetic basis of sex determination.</title>
        <authorList>
            <person name="Jia H.M."/>
            <person name="Jia H.J."/>
            <person name="Cai Q.L."/>
            <person name="Wang Y."/>
            <person name="Zhao H.B."/>
            <person name="Yang W.F."/>
            <person name="Wang G.Y."/>
            <person name="Li Y.H."/>
            <person name="Zhan D.L."/>
            <person name="Shen Y.T."/>
            <person name="Niu Q.F."/>
            <person name="Chang L."/>
            <person name="Qiu J."/>
            <person name="Zhao L."/>
            <person name="Xie H.B."/>
            <person name="Fu W.Y."/>
            <person name="Jin J."/>
            <person name="Li X.W."/>
            <person name="Jiao Y."/>
            <person name="Zhou C.C."/>
            <person name="Tu T."/>
            <person name="Chai C.Y."/>
            <person name="Gao J.L."/>
            <person name="Fan L.J."/>
            <person name="van de Weg E."/>
            <person name="Wang J.Y."/>
            <person name="Gao Z.S."/>
        </authorList>
    </citation>
    <scope>NUCLEOTIDE SEQUENCE [LARGE SCALE GENOMIC DNA]</scope>
    <source>
        <tissue evidence="1">Leaves</tissue>
    </source>
</reference>
<keyword evidence="2" id="KW-1185">Reference proteome</keyword>
<sequence>MVRLVGDSIDKEAVEKAVTRIMVGQEAEEIRSRAREFGKMAVKAVEVGGSSYLDLNASIEELKSLSG</sequence>
<gene>
    <name evidence="1" type="ORF">CJ030_MR7G028524</name>
</gene>
<dbReference type="EMBL" id="RXIC02000025">
    <property type="protein sequence ID" value="KAB1208503.1"/>
    <property type="molecule type" value="Genomic_DNA"/>
</dbReference>
<comment type="caution">
    <text evidence="1">The sequence shown here is derived from an EMBL/GenBank/DDBJ whole genome shotgun (WGS) entry which is preliminary data.</text>
</comment>
<dbReference type="AlphaFoldDB" id="A0A6A1V6W9"/>
<dbReference type="GO" id="GO:0016740">
    <property type="term" value="F:transferase activity"/>
    <property type="evidence" value="ECO:0007669"/>
    <property type="project" value="UniProtKB-KW"/>
</dbReference>
<dbReference type="SUPFAM" id="SSF53756">
    <property type="entry name" value="UDP-Glycosyltransferase/glycogen phosphorylase"/>
    <property type="match status" value="1"/>
</dbReference>
<accession>A0A6A1V6W9</accession>
<dbReference type="Proteomes" id="UP000516437">
    <property type="component" value="Chromosome 7"/>
</dbReference>
<keyword evidence="1" id="KW-0808">Transferase</keyword>
<name>A0A6A1V6W9_9ROSI</name>
<dbReference type="Gene3D" id="3.40.50.2000">
    <property type="entry name" value="Glycogen Phosphorylase B"/>
    <property type="match status" value="2"/>
</dbReference>
<dbReference type="OrthoDB" id="1925022at2759"/>